<evidence type="ECO:0000256" key="1">
    <source>
        <dbReference type="ARBA" id="ARBA00009477"/>
    </source>
</evidence>
<dbReference type="Gene3D" id="2.40.420.20">
    <property type="match status" value="1"/>
</dbReference>
<evidence type="ECO:0000313" key="6">
    <source>
        <dbReference type="EMBL" id="HFH28859.1"/>
    </source>
</evidence>
<accession>A0A7C3HWM1</accession>
<dbReference type="EMBL" id="DSVL01000152">
    <property type="protein sequence ID" value="HFH28859.1"/>
    <property type="molecule type" value="Genomic_DNA"/>
</dbReference>
<feature type="transmembrane region" description="Helical" evidence="3">
    <location>
        <begin position="12"/>
        <end position="31"/>
    </location>
</feature>
<proteinExistence type="inferred from homology"/>
<dbReference type="Pfam" id="PF25954">
    <property type="entry name" value="Beta-barrel_RND_2"/>
    <property type="match status" value="1"/>
</dbReference>
<dbReference type="InterPro" id="IPR058792">
    <property type="entry name" value="Beta-barrel_RND_2"/>
</dbReference>
<dbReference type="AlphaFoldDB" id="A0A7C3HWM1"/>
<dbReference type="Gene3D" id="2.40.50.100">
    <property type="match status" value="1"/>
</dbReference>
<comment type="caution">
    <text evidence="6">The sequence shown here is derived from an EMBL/GenBank/DDBJ whole genome shotgun (WGS) entry which is preliminary data.</text>
</comment>
<keyword evidence="3" id="KW-1133">Transmembrane helix</keyword>
<dbReference type="Gene3D" id="2.40.30.170">
    <property type="match status" value="1"/>
</dbReference>
<feature type="domain" description="CusB-like beta-barrel" evidence="4">
    <location>
        <begin position="223"/>
        <end position="284"/>
    </location>
</feature>
<name>A0A7C3HWM1_9SPIR</name>
<comment type="similarity">
    <text evidence="1">Belongs to the membrane fusion protein (MFP) (TC 8.A.1) family.</text>
</comment>
<sequence length="358" mass="40321">MDAKKDTSYRYVFTLLRWTLPVIIVVGAFFVSQQMEKGSRAEKSQSPIPVRVMRPEFGDLVRILSINGYVESETMVTVLPLVSGVLQELPVDVGDRVRRDQVIARIDPERFQLQFSQAETAYLSAKSTFERVSQLYKANATSAQNYEQAKAQYEAYQSQYELAKLQLEYTNVKSPLDGVVLKRHLSVGSLAAPERPLVTIADLKNLRIRCQIPERYYAVFQQAQKEGGKSLRITIRRSDGSSYPGVLQSVSPYVSAETKNFEVVITVASAVDQLRPGMFVTNTFELSRIKDVYILPFTALAGGNSLWYVDEGRAKRADFTVTESNDTAFVVGPEWKDRDVIIEGWYFLREGSPVVVSP</sequence>
<evidence type="ECO:0000256" key="3">
    <source>
        <dbReference type="SAM" id="Phobius"/>
    </source>
</evidence>
<keyword evidence="3" id="KW-0812">Transmembrane</keyword>
<evidence type="ECO:0000256" key="2">
    <source>
        <dbReference type="SAM" id="Coils"/>
    </source>
</evidence>
<feature type="domain" description="CzcB-like barrel-sandwich hybrid" evidence="5">
    <location>
        <begin position="75"/>
        <end position="202"/>
    </location>
</feature>
<reference evidence="6" key="1">
    <citation type="journal article" date="2020" name="mSystems">
        <title>Genome- and Community-Level Interaction Insights into Carbon Utilization and Element Cycling Functions of Hydrothermarchaeota in Hydrothermal Sediment.</title>
        <authorList>
            <person name="Zhou Z."/>
            <person name="Liu Y."/>
            <person name="Xu W."/>
            <person name="Pan J."/>
            <person name="Luo Z.H."/>
            <person name="Li M."/>
        </authorList>
    </citation>
    <scope>NUCLEOTIDE SEQUENCE [LARGE SCALE GENOMIC DNA]</scope>
    <source>
        <strain evidence="6">SpSt-503</strain>
    </source>
</reference>
<feature type="coiled-coil region" evidence="2">
    <location>
        <begin position="139"/>
        <end position="166"/>
    </location>
</feature>
<organism evidence="6">
    <name type="scientific">Gracilinema caldarium</name>
    <dbReference type="NCBI Taxonomy" id="215591"/>
    <lineage>
        <taxon>Bacteria</taxon>
        <taxon>Pseudomonadati</taxon>
        <taxon>Spirochaetota</taxon>
        <taxon>Spirochaetia</taxon>
        <taxon>Spirochaetales</taxon>
        <taxon>Breznakiellaceae</taxon>
        <taxon>Gracilinema</taxon>
    </lineage>
</organism>
<dbReference type="InterPro" id="IPR006143">
    <property type="entry name" value="RND_pump_MFP"/>
</dbReference>
<dbReference type="SUPFAM" id="SSF111369">
    <property type="entry name" value="HlyD-like secretion proteins"/>
    <property type="match status" value="1"/>
</dbReference>
<evidence type="ECO:0000259" key="4">
    <source>
        <dbReference type="Pfam" id="PF25954"/>
    </source>
</evidence>
<keyword evidence="2" id="KW-0175">Coiled coil</keyword>
<dbReference type="PANTHER" id="PTHR30469">
    <property type="entry name" value="MULTIDRUG RESISTANCE PROTEIN MDTA"/>
    <property type="match status" value="1"/>
</dbReference>
<dbReference type="NCBIfam" id="TIGR01730">
    <property type="entry name" value="RND_mfp"/>
    <property type="match status" value="1"/>
</dbReference>
<keyword evidence="3" id="KW-0472">Membrane</keyword>
<dbReference type="GO" id="GO:1990281">
    <property type="term" value="C:efflux pump complex"/>
    <property type="evidence" value="ECO:0007669"/>
    <property type="project" value="TreeGrafter"/>
</dbReference>
<gene>
    <name evidence="6" type="ORF">ENS59_05020</name>
</gene>
<dbReference type="Pfam" id="PF25973">
    <property type="entry name" value="BSH_CzcB"/>
    <property type="match status" value="1"/>
</dbReference>
<dbReference type="Gene3D" id="1.10.287.470">
    <property type="entry name" value="Helix hairpin bin"/>
    <property type="match status" value="1"/>
</dbReference>
<dbReference type="InterPro" id="IPR058647">
    <property type="entry name" value="BSH_CzcB-like"/>
</dbReference>
<evidence type="ECO:0000259" key="5">
    <source>
        <dbReference type="Pfam" id="PF25973"/>
    </source>
</evidence>
<protein>
    <submittedName>
        <fullName evidence="6">Efflux RND transporter periplasmic adaptor subunit</fullName>
    </submittedName>
</protein>
<dbReference type="GO" id="GO:0015562">
    <property type="term" value="F:efflux transmembrane transporter activity"/>
    <property type="evidence" value="ECO:0007669"/>
    <property type="project" value="TreeGrafter"/>
</dbReference>